<evidence type="ECO:0000313" key="2">
    <source>
        <dbReference type="EMBL" id="CAF1487534.1"/>
    </source>
</evidence>
<organism evidence="2 3">
    <name type="scientific">Rotaria sordida</name>
    <dbReference type="NCBI Taxonomy" id="392033"/>
    <lineage>
        <taxon>Eukaryota</taxon>
        <taxon>Metazoa</taxon>
        <taxon>Spiralia</taxon>
        <taxon>Gnathifera</taxon>
        <taxon>Rotifera</taxon>
        <taxon>Eurotatoria</taxon>
        <taxon>Bdelloidea</taxon>
        <taxon>Philodinida</taxon>
        <taxon>Philodinidae</taxon>
        <taxon>Rotaria</taxon>
    </lineage>
</organism>
<evidence type="ECO:0000256" key="1">
    <source>
        <dbReference type="SAM" id="SignalP"/>
    </source>
</evidence>
<feature type="chain" id="PRO_5032497220" evidence="1">
    <location>
        <begin position="20"/>
        <end position="193"/>
    </location>
</feature>
<reference evidence="2" key="1">
    <citation type="submission" date="2021-02" db="EMBL/GenBank/DDBJ databases">
        <authorList>
            <person name="Nowell W R."/>
        </authorList>
    </citation>
    <scope>NUCLEOTIDE SEQUENCE</scope>
</reference>
<comment type="caution">
    <text evidence="2">The sequence shown here is derived from an EMBL/GenBank/DDBJ whole genome shotgun (WGS) entry which is preliminary data.</text>
</comment>
<feature type="signal peptide" evidence="1">
    <location>
        <begin position="1"/>
        <end position="19"/>
    </location>
</feature>
<gene>
    <name evidence="2" type="ORF">RFH988_LOCUS38263</name>
</gene>
<evidence type="ECO:0000313" key="3">
    <source>
        <dbReference type="Proteomes" id="UP000663882"/>
    </source>
</evidence>
<protein>
    <submittedName>
        <fullName evidence="2">Uncharacterized protein</fullName>
    </submittedName>
</protein>
<dbReference type="AlphaFoldDB" id="A0A815SFS1"/>
<keyword evidence="1" id="KW-0732">Signal</keyword>
<proteinExistence type="predicted"/>
<sequence length="193" mass="21724">MLSLLLIIIPLLSQYQVFSSPVLLWSNSNLPQSAVPLSTYSPLNVISNHICKIDSKQIQIRLFAVNQLTSEDIQRGPQHKHPILLDAKNEKGQFRYFPNVADDVYNTFSLIPQSNNMHCSHIRFQITSSKIYETLQDALNAMQAAINSIGTNSDTVIVMALISGPVVHESLYVWLATNLNVRNLFSTFQEPKL</sequence>
<accession>A0A815SFS1</accession>
<dbReference type="Proteomes" id="UP000663882">
    <property type="component" value="Unassembled WGS sequence"/>
</dbReference>
<dbReference type="EMBL" id="CAJNOO010008942">
    <property type="protein sequence ID" value="CAF1487534.1"/>
    <property type="molecule type" value="Genomic_DNA"/>
</dbReference>
<name>A0A815SFS1_9BILA</name>